<evidence type="ECO:0008006" key="3">
    <source>
        <dbReference type="Google" id="ProtNLM"/>
    </source>
</evidence>
<evidence type="ECO:0000313" key="2">
    <source>
        <dbReference type="Proteomes" id="UP000064939"/>
    </source>
</evidence>
<reference evidence="1 2" key="1">
    <citation type="journal article" date="2015" name="Int. J. Syst. Evol. Microbiol.">
        <title>Acinetobacter equi sp. nov. isolated from horse faeces.</title>
        <authorList>
            <person name="Poppel M.T."/>
            <person name="Skiebe E."/>
            <person name="Laue M."/>
            <person name="Bergmann H."/>
            <person name="Ebersberger I."/>
            <person name="Garn T."/>
            <person name="Fruth A."/>
            <person name="Baumgardt S."/>
            <person name="Busse H.J."/>
            <person name="Wilharm G."/>
        </authorList>
    </citation>
    <scope>NUCLEOTIDE SEQUENCE [LARGE SCALE GENOMIC DNA]</scope>
    <source>
        <strain evidence="1 2">114</strain>
    </source>
</reference>
<dbReference type="STRING" id="1324350.AOY20_09580"/>
<dbReference type="Proteomes" id="UP000064939">
    <property type="component" value="Chromosome"/>
</dbReference>
<protein>
    <recommendedName>
        <fullName evidence="3">Lysozyme inhibitor LprI N-terminal domain-containing protein</fullName>
    </recommendedName>
</protein>
<dbReference type="EMBL" id="CP012808">
    <property type="protein sequence ID" value="ALH95760.1"/>
    <property type="molecule type" value="Genomic_DNA"/>
</dbReference>
<organism evidence="1 2">
    <name type="scientific">Acinetobacter equi</name>
    <dbReference type="NCBI Taxonomy" id="1324350"/>
    <lineage>
        <taxon>Bacteria</taxon>
        <taxon>Pseudomonadati</taxon>
        <taxon>Pseudomonadota</taxon>
        <taxon>Gammaproteobacteria</taxon>
        <taxon>Moraxellales</taxon>
        <taxon>Moraxellaceae</taxon>
        <taxon>Acinetobacter</taxon>
    </lineage>
</organism>
<sequence length="215" mass="25318">MSIENFKDSDSYLFAIYNMIKKHGIKSEIEKEEFLKEQNHWLRERNFFCKLTELENISSLSEQCLIQKNIGRIDYLQNNYFNFERLEKHIINPFLYQNNKKIIDVGGCFCSENSIKILNNKMYIFQTCDQMIENPISLNIISKKINMIDAEYDLDIDQDNIADINVKFTAIGKNAWKISLYYDDENSIININTKHAYTTDSNLEMYEGDCGDFDG</sequence>
<evidence type="ECO:0000313" key="1">
    <source>
        <dbReference type="EMBL" id="ALH95760.1"/>
    </source>
</evidence>
<dbReference type="AlphaFoldDB" id="A0A0N9W264"/>
<dbReference type="KEGG" id="aei:AOY20_09580"/>
<accession>A0A0N9W264</accession>
<keyword evidence="2" id="KW-1185">Reference proteome</keyword>
<proteinExistence type="predicted"/>
<gene>
    <name evidence="1" type="ORF">AOY20_09580</name>
</gene>
<name>A0A0N9W264_9GAMM</name>